<dbReference type="OrthoDB" id="9794671at2"/>
<dbReference type="Pfam" id="PF08486">
    <property type="entry name" value="SpoIID"/>
    <property type="match status" value="1"/>
</dbReference>
<evidence type="ECO:0000259" key="1">
    <source>
        <dbReference type="Pfam" id="PF08486"/>
    </source>
</evidence>
<proteinExistence type="predicted"/>
<dbReference type="EMBL" id="QSJW01000003">
    <property type="protein sequence ID" value="RHE13988.1"/>
    <property type="molecule type" value="Genomic_DNA"/>
</dbReference>
<comment type="caution">
    <text evidence="3">The sequence shown here is derived from an EMBL/GenBank/DDBJ whole genome shotgun (WGS) entry which is preliminary data.</text>
</comment>
<organism evidence="3 4">
    <name type="scientific">Blautia obeum</name>
    <dbReference type="NCBI Taxonomy" id="40520"/>
    <lineage>
        <taxon>Bacteria</taxon>
        <taxon>Bacillati</taxon>
        <taxon>Bacillota</taxon>
        <taxon>Clostridia</taxon>
        <taxon>Lachnospirales</taxon>
        <taxon>Lachnospiraceae</taxon>
        <taxon>Blautia</taxon>
    </lineage>
</organism>
<dbReference type="NCBIfam" id="TIGR02669">
    <property type="entry name" value="SpoIID_LytB"/>
    <property type="match status" value="1"/>
</dbReference>
<name>A0A396FUS1_9FIRM</name>
<dbReference type="PANTHER" id="PTHR30032">
    <property type="entry name" value="N-ACETYLMURAMOYL-L-ALANINE AMIDASE-RELATED"/>
    <property type="match status" value="1"/>
</dbReference>
<protein>
    <submittedName>
        <fullName evidence="3">SpoIID/LytB domain-containing protein</fullName>
    </submittedName>
</protein>
<evidence type="ECO:0000313" key="5">
    <source>
        <dbReference type="Proteomes" id="UP000284644"/>
    </source>
</evidence>
<dbReference type="InterPro" id="IPR013693">
    <property type="entry name" value="SpoIID/LytB_N"/>
</dbReference>
<evidence type="ECO:0000313" key="3">
    <source>
        <dbReference type="EMBL" id="RHG17284.1"/>
    </source>
</evidence>
<evidence type="ECO:0000313" key="2">
    <source>
        <dbReference type="EMBL" id="RHE13988.1"/>
    </source>
</evidence>
<dbReference type="RefSeq" id="WP_055055601.1">
    <property type="nucleotide sequence ID" value="NZ_JBDMII010000004.1"/>
</dbReference>
<sequence>MKRVGFFYFEEKNNDCRRQRMMKVLIVIMMAGMWCMQPEKASAADPVIRVLLTTTDFNSRYHQEITVSYDGKEITYTAEEVKKQGDKVRIPAQKDGIRILSIQRQSGTPVYDGSIEIIPKAEGLIIVNELFLEKYLTRVVPSEMPATYEKEALKAQAVCARTYAWKQIQEQRLHELEADVDDTVNFQVYGNMEPQKAATEAVRETEGQILCQDGEAVEAYYFSTSAGVTSTDEIWGSDEAAPYLRSVPCKFDEEEPWSSWIVELPWKMLEDRIREKGKGTVLRSVTVTRRSESGAATALEAVSDKDSCIIENEYEIRKFLAPVNCMITEKDGTETTGGSLLPSAYFELERTQNGNLQVRGKGYGHGVGMSQTGADKMAEQGYDYREILDYFFRNITVENLG</sequence>
<evidence type="ECO:0000313" key="4">
    <source>
        <dbReference type="Proteomes" id="UP000284220"/>
    </source>
</evidence>
<dbReference type="InterPro" id="IPR013486">
    <property type="entry name" value="SpoIID/LytB"/>
</dbReference>
<dbReference type="InterPro" id="IPR051922">
    <property type="entry name" value="Bact_Sporulation_Assoc"/>
</dbReference>
<dbReference type="GO" id="GO:0030288">
    <property type="term" value="C:outer membrane-bounded periplasmic space"/>
    <property type="evidence" value="ECO:0007669"/>
    <property type="project" value="TreeGrafter"/>
</dbReference>
<dbReference type="Proteomes" id="UP000284644">
    <property type="component" value="Unassembled WGS sequence"/>
</dbReference>
<dbReference type="PANTHER" id="PTHR30032:SF4">
    <property type="entry name" value="AMIDASE ENHANCER"/>
    <property type="match status" value="1"/>
</dbReference>
<dbReference type="Proteomes" id="UP000284220">
    <property type="component" value="Unassembled WGS sequence"/>
</dbReference>
<gene>
    <name evidence="3" type="ORF">DW272_09575</name>
    <name evidence="2" type="ORF">DW767_05565</name>
</gene>
<reference evidence="4 5" key="1">
    <citation type="submission" date="2018-08" db="EMBL/GenBank/DDBJ databases">
        <title>A genome reference for cultivated species of the human gut microbiota.</title>
        <authorList>
            <person name="Zou Y."/>
            <person name="Xue W."/>
            <person name="Luo G."/>
        </authorList>
    </citation>
    <scope>NUCLEOTIDE SEQUENCE [LARGE SCALE GENOMIC DNA]</scope>
    <source>
        <strain evidence="3 4">AM22-9LB</strain>
        <strain evidence="2 5">AM29-25AC</strain>
    </source>
</reference>
<feature type="domain" description="Sporulation stage II protein D amidase enhancer LytB N-terminal" evidence="1">
    <location>
        <begin position="122"/>
        <end position="210"/>
    </location>
</feature>
<dbReference type="AlphaFoldDB" id="A0A396FUS1"/>
<dbReference type="GO" id="GO:0030435">
    <property type="term" value="P:sporulation resulting in formation of a cellular spore"/>
    <property type="evidence" value="ECO:0007669"/>
    <property type="project" value="InterPro"/>
</dbReference>
<dbReference type="EMBL" id="QRHZ01000004">
    <property type="protein sequence ID" value="RHG17284.1"/>
    <property type="molecule type" value="Genomic_DNA"/>
</dbReference>
<accession>A0A396FUS1</accession>